<dbReference type="PROSITE" id="PS50082">
    <property type="entry name" value="WD_REPEATS_2"/>
    <property type="match status" value="2"/>
</dbReference>
<keyword evidence="7" id="KW-1185">Reference proteome</keyword>
<dbReference type="InterPro" id="IPR037850">
    <property type="entry name" value="RBBP5/Swd1"/>
</dbReference>
<dbReference type="Gene3D" id="2.130.10.10">
    <property type="entry name" value="YVTN repeat-like/Quinoprotein amine dehydrogenase"/>
    <property type="match status" value="2"/>
</dbReference>
<sequence length="476" mass="51195">MQQLLNPFAQKYPEAVDATLPAQATSVRFNPSGPFAGHYLAAGGSDGLIEIWDVDTRGVVRVLEGHVKAVTGLSWSRNNRYLLSASLDGAAIVWDLAALTPLLRPRTRVRPTSTARRRTIRFDAPLVAAAFHPRNSGVILATLACNEVVLVDLRAGGGATGGATGGRFVLEDVMEGDADEEEGRRKSSICCATWSPCGGRIYAGTTSGVVLVLDPVSRLVQARIRVGTSGIRQLAFDASGRGLVLSSSDRALRVLNVSPATGALAPIHRFQDLVNRTPWHAIGFSGDGEYVMGGGGHKMTHNVFVWDRDSGVLVKVLEGPKEPLLDCDWHPTRPVIASVANSGDIHIFQTAQPDNWAAFAAGFEELEENVEYDEREDEFDIEDEDALARKKDAAEDEVIDVLTVQADYPRRPDPAIALANGDAPAPDDAESEEARAARMLAAAAEWADADPDDDTWDGFYLSLNLLGEAVDDEDTS</sequence>
<dbReference type="SMART" id="SM00320">
    <property type="entry name" value="WD40"/>
    <property type="match status" value="6"/>
</dbReference>
<accession>A0ABR3QDS2</accession>
<evidence type="ECO:0000313" key="7">
    <source>
        <dbReference type="Proteomes" id="UP001565368"/>
    </source>
</evidence>
<dbReference type="GeneID" id="95981447"/>
<evidence type="ECO:0000313" key="6">
    <source>
        <dbReference type="EMBL" id="KAL1412657.1"/>
    </source>
</evidence>
<organism evidence="6 7">
    <name type="scientific">Vanrija albida</name>
    <dbReference type="NCBI Taxonomy" id="181172"/>
    <lineage>
        <taxon>Eukaryota</taxon>
        <taxon>Fungi</taxon>
        <taxon>Dikarya</taxon>
        <taxon>Basidiomycota</taxon>
        <taxon>Agaricomycotina</taxon>
        <taxon>Tremellomycetes</taxon>
        <taxon>Trichosporonales</taxon>
        <taxon>Trichosporonaceae</taxon>
        <taxon>Vanrija</taxon>
    </lineage>
</organism>
<dbReference type="InterPro" id="IPR001680">
    <property type="entry name" value="WD40_rpt"/>
</dbReference>
<dbReference type="PROSITE" id="PS00678">
    <property type="entry name" value="WD_REPEATS_1"/>
    <property type="match status" value="2"/>
</dbReference>
<dbReference type="InterPro" id="IPR019775">
    <property type="entry name" value="WD40_repeat_CS"/>
</dbReference>
<dbReference type="Pfam" id="PF00400">
    <property type="entry name" value="WD40"/>
    <property type="match status" value="3"/>
</dbReference>
<comment type="subcellular location">
    <subcellularLocation>
        <location evidence="1">Nucleus</location>
    </subcellularLocation>
</comment>
<proteinExistence type="predicted"/>
<feature type="repeat" description="WD" evidence="5">
    <location>
        <begin position="25"/>
        <end position="62"/>
    </location>
</feature>
<protein>
    <submittedName>
        <fullName evidence="6">Chromatin binding protein</fullName>
    </submittedName>
</protein>
<dbReference type="Proteomes" id="UP001565368">
    <property type="component" value="Unassembled WGS sequence"/>
</dbReference>
<gene>
    <name evidence="6" type="primary">SWD1</name>
    <name evidence="6" type="ORF">Q8F55_000404</name>
</gene>
<dbReference type="RefSeq" id="XP_069212601.1">
    <property type="nucleotide sequence ID" value="XM_069349057.1"/>
</dbReference>
<dbReference type="PANTHER" id="PTHR44040:SF1">
    <property type="entry name" value="RETINOBLASTOMA-BINDING PROTEIN 5"/>
    <property type="match status" value="1"/>
</dbReference>
<evidence type="ECO:0000256" key="4">
    <source>
        <dbReference type="ARBA" id="ARBA00023242"/>
    </source>
</evidence>
<dbReference type="PANTHER" id="PTHR44040">
    <property type="entry name" value="RETINOBLASTOMA-BINDING PROTEIN 5"/>
    <property type="match status" value="1"/>
</dbReference>
<keyword evidence="3" id="KW-0677">Repeat</keyword>
<evidence type="ECO:0000256" key="2">
    <source>
        <dbReference type="ARBA" id="ARBA00022574"/>
    </source>
</evidence>
<reference evidence="6 7" key="1">
    <citation type="submission" date="2023-08" db="EMBL/GenBank/DDBJ databases">
        <title>Annotated Genome Sequence of Vanrija albida AlHP1.</title>
        <authorList>
            <person name="Herzog R."/>
        </authorList>
    </citation>
    <scope>NUCLEOTIDE SEQUENCE [LARGE SCALE GENOMIC DNA]</scope>
    <source>
        <strain evidence="6 7">AlHP1</strain>
    </source>
</reference>
<dbReference type="PROSITE" id="PS50294">
    <property type="entry name" value="WD_REPEATS_REGION"/>
    <property type="match status" value="1"/>
</dbReference>
<evidence type="ECO:0000256" key="3">
    <source>
        <dbReference type="ARBA" id="ARBA00022737"/>
    </source>
</evidence>
<dbReference type="EMBL" id="JBBXJM010000001">
    <property type="protein sequence ID" value="KAL1412657.1"/>
    <property type="molecule type" value="Genomic_DNA"/>
</dbReference>
<feature type="repeat" description="WD" evidence="5">
    <location>
        <begin position="63"/>
        <end position="96"/>
    </location>
</feature>
<evidence type="ECO:0000256" key="1">
    <source>
        <dbReference type="ARBA" id="ARBA00004123"/>
    </source>
</evidence>
<name>A0ABR3QDS2_9TREE</name>
<dbReference type="SUPFAM" id="SSF50978">
    <property type="entry name" value="WD40 repeat-like"/>
    <property type="match status" value="1"/>
</dbReference>
<comment type="caution">
    <text evidence="6">The sequence shown here is derived from an EMBL/GenBank/DDBJ whole genome shotgun (WGS) entry which is preliminary data.</text>
</comment>
<keyword evidence="2 5" id="KW-0853">WD repeat</keyword>
<keyword evidence="4" id="KW-0539">Nucleus</keyword>
<dbReference type="InterPro" id="IPR036322">
    <property type="entry name" value="WD40_repeat_dom_sf"/>
</dbReference>
<evidence type="ECO:0000256" key="5">
    <source>
        <dbReference type="PROSITE-ProRule" id="PRU00221"/>
    </source>
</evidence>
<dbReference type="InterPro" id="IPR015943">
    <property type="entry name" value="WD40/YVTN_repeat-like_dom_sf"/>
</dbReference>